<keyword evidence="2" id="KW-1185">Reference proteome</keyword>
<dbReference type="EnsemblMetazoa" id="tetur02g07960.1">
    <property type="protein sequence ID" value="tetur02g07960.1"/>
    <property type="gene ID" value="tetur02g07960"/>
</dbReference>
<proteinExistence type="predicted"/>
<dbReference type="Proteomes" id="UP000015104">
    <property type="component" value="Unassembled WGS sequence"/>
</dbReference>
<evidence type="ECO:0000313" key="1">
    <source>
        <dbReference type="EnsemblMetazoa" id="tetur02g07960.1"/>
    </source>
</evidence>
<reference evidence="1" key="2">
    <citation type="submission" date="2015-06" db="UniProtKB">
        <authorList>
            <consortium name="EnsemblMetazoa"/>
        </authorList>
    </citation>
    <scope>IDENTIFICATION</scope>
</reference>
<evidence type="ECO:0000313" key="2">
    <source>
        <dbReference type="Proteomes" id="UP000015104"/>
    </source>
</evidence>
<reference evidence="2" key="1">
    <citation type="submission" date="2011-08" db="EMBL/GenBank/DDBJ databases">
        <authorList>
            <person name="Rombauts S."/>
        </authorList>
    </citation>
    <scope>NUCLEOTIDE SEQUENCE</scope>
    <source>
        <strain evidence="2">London</strain>
    </source>
</reference>
<name>T1JWE3_TETUR</name>
<sequence>MDSKLYLIYVLLGFIRSSHQSDDLGWAKVDVKYYMNIKTNVDLQWMNRQDSAQWRNDSFVGDVKWPRSKVKIDENDNCYLYLFKNQTSTIHGPVKIDSKHIELDIKYHMSEINYTLPKDQIQEYELAYMNYIRRVLMESVFKVRFFNSTKDLLNIYLELDSETASLFPKIEKEDYFIISIINFVDTISLPLSEDRRNYVLFPENDPRNGWVVVSHTILNYTILSPDASNEIKV</sequence>
<protein>
    <submittedName>
        <fullName evidence="1">Uncharacterized protein</fullName>
    </submittedName>
</protein>
<dbReference type="AlphaFoldDB" id="T1JWE3"/>
<accession>T1JWE3</accession>
<dbReference type="HOGENOM" id="CLU_1153000_0_0_1"/>
<organism evidence="1 2">
    <name type="scientific">Tetranychus urticae</name>
    <name type="common">Two-spotted spider mite</name>
    <dbReference type="NCBI Taxonomy" id="32264"/>
    <lineage>
        <taxon>Eukaryota</taxon>
        <taxon>Metazoa</taxon>
        <taxon>Ecdysozoa</taxon>
        <taxon>Arthropoda</taxon>
        <taxon>Chelicerata</taxon>
        <taxon>Arachnida</taxon>
        <taxon>Acari</taxon>
        <taxon>Acariformes</taxon>
        <taxon>Trombidiformes</taxon>
        <taxon>Prostigmata</taxon>
        <taxon>Eleutherengona</taxon>
        <taxon>Raphignathae</taxon>
        <taxon>Tetranychoidea</taxon>
        <taxon>Tetranychidae</taxon>
        <taxon>Tetranychus</taxon>
    </lineage>
</organism>
<dbReference type="EMBL" id="CAEY01000810">
    <property type="status" value="NOT_ANNOTATED_CDS"/>
    <property type="molecule type" value="Genomic_DNA"/>
</dbReference>